<dbReference type="RefSeq" id="WP_239175255.1">
    <property type="nucleotide sequence ID" value="NZ_BAAAUC010000045.1"/>
</dbReference>
<dbReference type="Gene3D" id="1.10.260.40">
    <property type="entry name" value="lambda repressor-like DNA-binding domains"/>
    <property type="match status" value="1"/>
</dbReference>
<evidence type="ECO:0000256" key="1">
    <source>
        <dbReference type="ARBA" id="ARBA00023015"/>
    </source>
</evidence>
<organism evidence="6 7">
    <name type="scientific">Actinoplanes cyaneus</name>
    <dbReference type="NCBI Taxonomy" id="52696"/>
    <lineage>
        <taxon>Bacteria</taxon>
        <taxon>Bacillati</taxon>
        <taxon>Actinomycetota</taxon>
        <taxon>Actinomycetes</taxon>
        <taxon>Micromonosporales</taxon>
        <taxon>Micromonosporaceae</taxon>
        <taxon>Actinoplanes</taxon>
    </lineage>
</organism>
<dbReference type="CDD" id="cd01392">
    <property type="entry name" value="HTH_LacI"/>
    <property type="match status" value="1"/>
</dbReference>
<dbReference type="GO" id="GO:0003700">
    <property type="term" value="F:DNA-binding transcription factor activity"/>
    <property type="evidence" value="ECO:0007669"/>
    <property type="project" value="TreeGrafter"/>
</dbReference>
<dbReference type="AlphaFoldDB" id="A0A919MDZ7"/>
<protein>
    <submittedName>
        <fullName evidence="6">LacI family transcriptional regulator</fullName>
    </submittedName>
</protein>
<accession>A0A919MDZ7</accession>
<evidence type="ECO:0000256" key="3">
    <source>
        <dbReference type="ARBA" id="ARBA00023163"/>
    </source>
</evidence>
<reference evidence="6" key="1">
    <citation type="submission" date="2021-01" db="EMBL/GenBank/DDBJ databases">
        <title>Whole genome shotgun sequence of Actinoplanes cyaneus NBRC 14990.</title>
        <authorList>
            <person name="Komaki H."/>
            <person name="Tamura T."/>
        </authorList>
    </citation>
    <scope>NUCLEOTIDE SEQUENCE</scope>
    <source>
        <strain evidence="6">NBRC 14990</strain>
    </source>
</reference>
<dbReference type="SUPFAM" id="SSF53822">
    <property type="entry name" value="Periplasmic binding protein-like I"/>
    <property type="match status" value="1"/>
</dbReference>
<keyword evidence="1" id="KW-0805">Transcription regulation</keyword>
<evidence type="ECO:0000313" key="7">
    <source>
        <dbReference type="Proteomes" id="UP000619479"/>
    </source>
</evidence>
<evidence type="ECO:0000256" key="4">
    <source>
        <dbReference type="SAM" id="MobiDB-lite"/>
    </source>
</evidence>
<proteinExistence type="predicted"/>
<dbReference type="InterPro" id="IPR046335">
    <property type="entry name" value="LacI/GalR-like_sensor"/>
</dbReference>
<dbReference type="PRINTS" id="PR00036">
    <property type="entry name" value="HTHLACI"/>
</dbReference>
<dbReference type="InterPro" id="IPR000843">
    <property type="entry name" value="HTH_LacI"/>
</dbReference>
<dbReference type="EMBL" id="BOMH01000041">
    <property type="protein sequence ID" value="GID67686.1"/>
    <property type="molecule type" value="Genomic_DNA"/>
</dbReference>
<evidence type="ECO:0000256" key="2">
    <source>
        <dbReference type="ARBA" id="ARBA00023125"/>
    </source>
</evidence>
<evidence type="ECO:0000313" key="6">
    <source>
        <dbReference type="EMBL" id="GID67686.1"/>
    </source>
</evidence>
<evidence type="ECO:0000259" key="5">
    <source>
        <dbReference type="PROSITE" id="PS50932"/>
    </source>
</evidence>
<keyword evidence="7" id="KW-1185">Reference proteome</keyword>
<dbReference type="CDD" id="cd06267">
    <property type="entry name" value="PBP1_LacI_sugar_binding-like"/>
    <property type="match status" value="1"/>
</dbReference>
<dbReference type="GO" id="GO:0000976">
    <property type="term" value="F:transcription cis-regulatory region binding"/>
    <property type="evidence" value="ECO:0007669"/>
    <property type="project" value="TreeGrafter"/>
</dbReference>
<dbReference type="InterPro" id="IPR028082">
    <property type="entry name" value="Peripla_BP_I"/>
</dbReference>
<feature type="compositionally biased region" description="Polar residues" evidence="4">
    <location>
        <begin position="353"/>
        <end position="363"/>
    </location>
</feature>
<feature type="region of interest" description="Disordered" evidence="4">
    <location>
        <begin position="343"/>
        <end position="363"/>
    </location>
</feature>
<gene>
    <name evidence="6" type="ORF">Acy02nite_55670</name>
</gene>
<dbReference type="PROSITE" id="PS00356">
    <property type="entry name" value="HTH_LACI_1"/>
    <property type="match status" value="1"/>
</dbReference>
<dbReference type="SUPFAM" id="SSF47413">
    <property type="entry name" value="lambda repressor-like DNA-binding domains"/>
    <property type="match status" value="1"/>
</dbReference>
<sequence length="363" mass="38636">MQALGEPASGGEQPGKARPTMNDVARAAGVSLKTVSRVVNGVRSVSPDLAAQVQTAIAALNYHHDIGASTLRRSDRRTDTIALLLEDVGNPFSSALHRVIEDEARARKMQVLTGSLDEDPQRERELVQTFAMRRADGVIIAPVSADHSYLGAELPPGTPVVFVDRPGQGFAADTVLTTNVTGAGEATRHLLAHGHRSIAYLGDHFHISTAQHRYEGYRAAVTEAGLTVDPTLVTHGLHTAALAETAVMSLFHRPDPPTALFSSQNLVTIGAVRALRRLGLHRAVALIGFDDFPLADLLEPAVTVVAQNPALMGRTAAAALFRRLDGDTGEPGTFWIPTELIRRGSGELPPSPQLLSGRSGQPL</sequence>
<dbReference type="PROSITE" id="PS50932">
    <property type="entry name" value="HTH_LACI_2"/>
    <property type="match status" value="1"/>
</dbReference>
<keyword evidence="3" id="KW-0804">Transcription</keyword>
<dbReference type="Proteomes" id="UP000619479">
    <property type="component" value="Unassembled WGS sequence"/>
</dbReference>
<keyword evidence="2" id="KW-0238">DNA-binding</keyword>
<dbReference type="Gene3D" id="3.40.50.2300">
    <property type="match status" value="2"/>
</dbReference>
<dbReference type="PANTHER" id="PTHR30146:SF109">
    <property type="entry name" value="HTH-TYPE TRANSCRIPTIONAL REGULATOR GALS"/>
    <property type="match status" value="1"/>
</dbReference>
<comment type="caution">
    <text evidence="6">The sequence shown here is derived from an EMBL/GenBank/DDBJ whole genome shotgun (WGS) entry which is preliminary data.</text>
</comment>
<feature type="domain" description="HTH lacI-type" evidence="5">
    <location>
        <begin position="19"/>
        <end position="73"/>
    </location>
</feature>
<dbReference type="Pfam" id="PF13377">
    <property type="entry name" value="Peripla_BP_3"/>
    <property type="match status" value="1"/>
</dbReference>
<dbReference type="SMART" id="SM00354">
    <property type="entry name" value="HTH_LACI"/>
    <property type="match status" value="1"/>
</dbReference>
<dbReference type="InterPro" id="IPR010982">
    <property type="entry name" value="Lambda_DNA-bd_dom_sf"/>
</dbReference>
<name>A0A919MDZ7_9ACTN</name>
<dbReference type="PANTHER" id="PTHR30146">
    <property type="entry name" value="LACI-RELATED TRANSCRIPTIONAL REPRESSOR"/>
    <property type="match status" value="1"/>
</dbReference>
<dbReference type="Pfam" id="PF00356">
    <property type="entry name" value="LacI"/>
    <property type="match status" value="1"/>
</dbReference>